<evidence type="ECO:0000256" key="4">
    <source>
        <dbReference type="ARBA" id="ARBA00022723"/>
    </source>
</evidence>
<reference evidence="13" key="1">
    <citation type="submission" date="2019-05" db="EMBL/GenBank/DDBJ databases">
        <title>Annotation for the trematode Fasciolopsis buski.</title>
        <authorList>
            <person name="Choi Y.-J."/>
        </authorList>
    </citation>
    <scope>NUCLEOTIDE SEQUENCE</scope>
    <source>
        <strain evidence="13">HT</strain>
        <tissue evidence="13">Whole worm</tissue>
    </source>
</reference>
<dbReference type="Proteomes" id="UP000728185">
    <property type="component" value="Unassembled WGS sequence"/>
</dbReference>
<accession>A0A8E0VNJ2</accession>
<evidence type="ECO:0000256" key="9">
    <source>
        <dbReference type="ARBA" id="ARBA00023136"/>
    </source>
</evidence>
<keyword evidence="6" id="KW-0560">Oxidoreductase</keyword>
<keyword evidence="8" id="KW-0350">Heme biosynthesis</keyword>
<comment type="pathway">
    <text evidence="10">Porphyrin-containing compound metabolism; heme A biosynthesis; heme A from heme O: step 1/1.</text>
</comment>
<feature type="transmembrane region" description="Helical" evidence="12">
    <location>
        <begin position="141"/>
        <end position="159"/>
    </location>
</feature>
<dbReference type="AlphaFoldDB" id="A0A8E0VNJ2"/>
<dbReference type="GO" id="GO:0120547">
    <property type="term" value="F:heme A synthase activity"/>
    <property type="evidence" value="ECO:0007669"/>
    <property type="project" value="UniProtKB-EC"/>
</dbReference>
<comment type="caution">
    <text evidence="13">The sequence shown here is derived from an EMBL/GenBank/DDBJ whole genome shotgun (WGS) entry which is preliminary data.</text>
</comment>
<dbReference type="GO" id="GO:0046872">
    <property type="term" value="F:metal ion binding"/>
    <property type="evidence" value="ECO:0007669"/>
    <property type="project" value="UniProtKB-KW"/>
</dbReference>
<proteinExistence type="predicted"/>
<dbReference type="GO" id="GO:0005743">
    <property type="term" value="C:mitochondrial inner membrane"/>
    <property type="evidence" value="ECO:0007669"/>
    <property type="project" value="TreeGrafter"/>
</dbReference>
<feature type="transmembrane region" description="Helical" evidence="12">
    <location>
        <begin position="217"/>
        <end position="235"/>
    </location>
</feature>
<keyword evidence="9 12" id="KW-0472">Membrane</keyword>
<dbReference type="Pfam" id="PF02628">
    <property type="entry name" value="COX15-CtaA"/>
    <property type="match status" value="1"/>
</dbReference>
<sequence length="264" mass="30315">MLHSAKAAFTLLRVQLTRSCLSTRFGFGSSLPNISGRFKSAATVIKTIDSQNSIGKWLIGLSGMTFGAVVLGGVTRLTESGLSMVDWHPFKETPPFTEEQWILEFEKYKQFPEYSFFISQHGEMTLSRFKFIWYMEYIHRMWGRAIGAAFIAPATYFWFKGYFTSGMKPRVLIYGSLIGFQGLLGWLMVRSGLREPRRPAGLGKDEEYVGVPRVDHYWLCGHFCSALLLYTLFLWGSLNHLVQHPPVSLFLFYITWILYLRVVD</sequence>
<evidence type="ECO:0000256" key="2">
    <source>
        <dbReference type="ARBA" id="ARBA00004141"/>
    </source>
</evidence>
<evidence type="ECO:0000256" key="5">
    <source>
        <dbReference type="ARBA" id="ARBA00022989"/>
    </source>
</evidence>
<dbReference type="GO" id="GO:0006784">
    <property type="term" value="P:heme A biosynthetic process"/>
    <property type="evidence" value="ECO:0007669"/>
    <property type="project" value="InterPro"/>
</dbReference>
<comment type="cofactor">
    <cofactor evidence="1">
        <name>heme b</name>
        <dbReference type="ChEBI" id="CHEBI:60344"/>
    </cofactor>
</comment>
<feature type="transmembrane region" description="Helical" evidence="12">
    <location>
        <begin position="171"/>
        <end position="189"/>
    </location>
</feature>
<dbReference type="PANTHER" id="PTHR23289:SF2">
    <property type="entry name" value="CYTOCHROME C OXIDASE ASSEMBLY PROTEIN COX15 HOMOLOG"/>
    <property type="match status" value="1"/>
</dbReference>
<dbReference type="GO" id="GO:0016653">
    <property type="term" value="F:oxidoreductase activity, acting on NAD(P)H, heme protein as acceptor"/>
    <property type="evidence" value="ECO:0007669"/>
    <property type="project" value="TreeGrafter"/>
</dbReference>
<keyword evidence="4" id="KW-0479">Metal-binding</keyword>
<evidence type="ECO:0000313" key="14">
    <source>
        <dbReference type="Proteomes" id="UP000728185"/>
    </source>
</evidence>
<evidence type="ECO:0000256" key="7">
    <source>
        <dbReference type="ARBA" id="ARBA00023004"/>
    </source>
</evidence>
<evidence type="ECO:0000256" key="10">
    <source>
        <dbReference type="ARBA" id="ARBA00044501"/>
    </source>
</evidence>
<evidence type="ECO:0000256" key="3">
    <source>
        <dbReference type="ARBA" id="ARBA00022692"/>
    </source>
</evidence>
<keyword evidence="7" id="KW-0408">Iron</keyword>
<evidence type="ECO:0000256" key="6">
    <source>
        <dbReference type="ARBA" id="ARBA00023002"/>
    </source>
</evidence>
<dbReference type="PANTHER" id="PTHR23289">
    <property type="entry name" value="CYTOCHROME C OXIDASE ASSEMBLY PROTEIN COX15"/>
    <property type="match status" value="1"/>
</dbReference>
<dbReference type="EMBL" id="LUCM01002058">
    <property type="protein sequence ID" value="KAA0197935.1"/>
    <property type="molecule type" value="Genomic_DNA"/>
</dbReference>
<gene>
    <name evidence="13" type="ORF">FBUS_08092</name>
</gene>
<keyword evidence="14" id="KW-1185">Reference proteome</keyword>
<dbReference type="InterPro" id="IPR003780">
    <property type="entry name" value="COX15/CtaA_fam"/>
</dbReference>
<keyword evidence="5 12" id="KW-1133">Transmembrane helix</keyword>
<comment type="subcellular location">
    <subcellularLocation>
        <location evidence="2">Membrane</location>
        <topology evidence="2">Multi-pass membrane protein</topology>
    </subcellularLocation>
</comment>
<protein>
    <submittedName>
        <fullName evidence="13">Cytochrome c oxidase assembly protein COX15</fullName>
    </submittedName>
</protein>
<dbReference type="OrthoDB" id="1726137at2759"/>
<evidence type="ECO:0000256" key="12">
    <source>
        <dbReference type="SAM" id="Phobius"/>
    </source>
</evidence>
<keyword evidence="3 12" id="KW-0812">Transmembrane</keyword>
<feature type="transmembrane region" description="Helical" evidence="12">
    <location>
        <begin position="247"/>
        <end position="263"/>
    </location>
</feature>
<evidence type="ECO:0000313" key="13">
    <source>
        <dbReference type="EMBL" id="KAA0197935.1"/>
    </source>
</evidence>
<dbReference type="InterPro" id="IPR023754">
    <property type="entry name" value="HemeA_Synthase_type2"/>
</dbReference>
<name>A0A8E0VNJ2_9TREM</name>
<organism evidence="13 14">
    <name type="scientific">Fasciolopsis buskii</name>
    <dbReference type="NCBI Taxonomy" id="27845"/>
    <lineage>
        <taxon>Eukaryota</taxon>
        <taxon>Metazoa</taxon>
        <taxon>Spiralia</taxon>
        <taxon>Lophotrochozoa</taxon>
        <taxon>Platyhelminthes</taxon>
        <taxon>Trematoda</taxon>
        <taxon>Digenea</taxon>
        <taxon>Plagiorchiida</taxon>
        <taxon>Echinostomata</taxon>
        <taxon>Echinostomatoidea</taxon>
        <taxon>Fasciolidae</taxon>
        <taxon>Fasciolopsis</taxon>
    </lineage>
</organism>
<evidence type="ECO:0000256" key="1">
    <source>
        <dbReference type="ARBA" id="ARBA00001970"/>
    </source>
</evidence>
<evidence type="ECO:0000256" key="11">
    <source>
        <dbReference type="ARBA" id="ARBA00048044"/>
    </source>
</evidence>
<comment type="catalytic activity">
    <reaction evidence="11">
        <text>Fe(II)-heme o + 2 A + H2O = Fe(II)-heme a + 2 AH2</text>
        <dbReference type="Rhea" id="RHEA:63388"/>
        <dbReference type="ChEBI" id="CHEBI:13193"/>
        <dbReference type="ChEBI" id="CHEBI:15377"/>
        <dbReference type="ChEBI" id="CHEBI:17499"/>
        <dbReference type="ChEBI" id="CHEBI:60530"/>
        <dbReference type="ChEBI" id="CHEBI:61715"/>
        <dbReference type="EC" id="1.17.99.9"/>
    </reaction>
    <physiologicalReaction direction="left-to-right" evidence="11">
        <dbReference type="Rhea" id="RHEA:63389"/>
    </physiologicalReaction>
</comment>
<evidence type="ECO:0000256" key="8">
    <source>
        <dbReference type="ARBA" id="ARBA00023133"/>
    </source>
</evidence>